<name>A0A840L3D8_9BURK</name>
<keyword evidence="1" id="KW-0812">Transmembrane</keyword>
<dbReference type="InterPro" id="IPR005625">
    <property type="entry name" value="PepSY-ass_TM"/>
</dbReference>
<comment type="caution">
    <text evidence="2">The sequence shown here is derived from an EMBL/GenBank/DDBJ whole genome shotgun (WGS) entry which is preliminary data.</text>
</comment>
<feature type="transmembrane region" description="Helical" evidence="1">
    <location>
        <begin position="463"/>
        <end position="483"/>
    </location>
</feature>
<proteinExistence type="predicted"/>
<feature type="transmembrane region" description="Helical" evidence="1">
    <location>
        <begin position="211"/>
        <end position="232"/>
    </location>
</feature>
<dbReference type="AlphaFoldDB" id="A0A840L3D8"/>
<feature type="transmembrane region" description="Helical" evidence="1">
    <location>
        <begin position="184"/>
        <end position="205"/>
    </location>
</feature>
<sequence length="491" mass="54314">MSARRWLYLLHRWAGIALCLVMALWFVSGLVMLYVGYPKLTPAEQLRGLAPLPTQGCCVPLKQALQASGLHEPRQWRLASVAGQPRYFFGDGRKTLVAVDALTGQRISSVSEDEAVAAARHFAAGVDGQSLGPVQEDAWTHSRALDAYRPLHRVAVADAAHNWLYVSAVSGEVVRDASITERTWGWLGAWLHWLYIFRGGALGAWWTDIVIALSLAGCVLGLSGLTVGIWRWRFKGRYKSGSRSPYRAPLARWHHVLGLVGGLLALTWVLSGLLSLNPWRVFEAGGPKLDSRAYAGGLLQAQAGPSAEAVLATLAERGFAARTLEWRRVGGRQYVWAQSPAGGMLLDAQARPLQALDEAALVAAAAPMLPQARIQGREWLRSYDAYYYAREPHTMTGQRERPLPALRLVFDDAQAHWVVLDPASGALLQTSNSRQRLERWLFAFLHSFDLPQLLALRPLWDGWMLGFGLAGLALCLSGVWLGWRRLRMRHG</sequence>
<keyword evidence="3" id="KW-1185">Reference proteome</keyword>
<protein>
    <submittedName>
        <fullName evidence="2">Putative iron-regulated membrane protein</fullName>
    </submittedName>
</protein>
<dbReference type="PANTHER" id="PTHR34219:SF6">
    <property type="entry name" value="BLR3280 PROTEIN"/>
    <property type="match status" value="1"/>
</dbReference>
<organism evidence="2 3">
    <name type="scientific">Roseateles oligotrophus</name>
    <dbReference type="NCBI Taxonomy" id="1769250"/>
    <lineage>
        <taxon>Bacteria</taxon>
        <taxon>Pseudomonadati</taxon>
        <taxon>Pseudomonadota</taxon>
        <taxon>Betaproteobacteria</taxon>
        <taxon>Burkholderiales</taxon>
        <taxon>Sphaerotilaceae</taxon>
        <taxon>Roseateles</taxon>
    </lineage>
</organism>
<dbReference type="PANTHER" id="PTHR34219">
    <property type="entry name" value="IRON-REGULATED INNER MEMBRANE PROTEIN-RELATED"/>
    <property type="match status" value="1"/>
</dbReference>
<keyword evidence="1" id="KW-0472">Membrane</keyword>
<dbReference type="EMBL" id="JACHLP010000003">
    <property type="protein sequence ID" value="MBB4843014.1"/>
    <property type="molecule type" value="Genomic_DNA"/>
</dbReference>
<reference evidence="2 3" key="1">
    <citation type="submission" date="2020-08" db="EMBL/GenBank/DDBJ databases">
        <title>Functional genomics of gut bacteria from endangered species of beetles.</title>
        <authorList>
            <person name="Carlos-Shanley C."/>
        </authorList>
    </citation>
    <scope>NUCLEOTIDE SEQUENCE [LARGE SCALE GENOMIC DNA]</scope>
    <source>
        <strain evidence="2 3">S00239</strain>
    </source>
</reference>
<dbReference type="Pfam" id="PF03929">
    <property type="entry name" value="PepSY_TM"/>
    <property type="match status" value="1"/>
</dbReference>
<evidence type="ECO:0000313" key="3">
    <source>
        <dbReference type="Proteomes" id="UP000562027"/>
    </source>
</evidence>
<keyword evidence="1" id="KW-1133">Transmembrane helix</keyword>
<accession>A0A840L3D8</accession>
<dbReference type="RefSeq" id="WP_184297912.1">
    <property type="nucleotide sequence ID" value="NZ_JACHLP010000003.1"/>
</dbReference>
<feature type="transmembrane region" description="Helical" evidence="1">
    <location>
        <begin position="12"/>
        <end position="37"/>
    </location>
</feature>
<feature type="transmembrane region" description="Helical" evidence="1">
    <location>
        <begin position="253"/>
        <end position="274"/>
    </location>
</feature>
<gene>
    <name evidence="2" type="ORF">HNP55_001533</name>
</gene>
<dbReference type="Proteomes" id="UP000562027">
    <property type="component" value="Unassembled WGS sequence"/>
</dbReference>
<evidence type="ECO:0000256" key="1">
    <source>
        <dbReference type="SAM" id="Phobius"/>
    </source>
</evidence>
<evidence type="ECO:0000313" key="2">
    <source>
        <dbReference type="EMBL" id="MBB4843014.1"/>
    </source>
</evidence>